<proteinExistence type="predicted"/>
<evidence type="ECO:0000256" key="1">
    <source>
        <dbReference type="SAM" id="MobiDB-lite"/>
    </source>
</evidence>
<evidence type="ECO:0000313" key="3">
    <source>
        <dbReference type="EMBL" id="KAA8899746.1"/>
    </source>
</evidence>
<dbReference type="InParanoid" id="A0A5J5EQQ6"/>
<accession>A0A5J5EQQ6</accession>
<protein>
    <recommendedName>
        <fullName evidence="2">EH domain-containing protein</fullName>
    </recommendedName>
</protein>
<dbReference type="EMBL" id="VXIS01000162">
    <property type="protein sequence ID" value="KAA8899746.1"/>
    <property type="molecule type" value="Genomic_DNA"/>
</dbReference>
<organism evidence="3 4">
    <name type="scientific">Sphaerosporella brunnea</name>
    <dbReference type="NCBI Taxonomy" id="1250544"/>
    <lineage>
        <taxon>Eukaryota</taxon>
        <taxon>Fungi</taxon>
        <taxon>Dikarya</taxon>
        <taxon>Ascomycota</taxon>
        <taxon>Pezizomycotina</taxon>
        <taxon>Pezizomycetes</taxon>
        <taxon>Pezizales</taxon>
        <taxon>Pyronemataceae</taxon>
        <taxon>Sphaerosporella</taxon>
    </lineage>
</organism>
<comment type="caution">
    <text evidence="3">The sequence shown here is derived from an EMBL/GenBank/DDBJ whole genome shotgun (WGS) entry which is preliminary data.</text>
</comment>
<dbReference type="InterPro" id="IPR000261">
    <property type="entry name" value="EH_dom"/>
</dbReference>
<feature type="domain" description="EH" evidence="2">
    <location>
        <begin position="94"/>
        <end position="188"/>
    </location>
</feature>
<feature type="non-terminal residue" evidence="3">
    <location>
        <position position="1"/>
    </location>
</feature>
<dbReference type="Proteomes" id="UP000326924">
    <property type="component" value="Unassembled WGS sequence"/>
</dbReference>
<dbReference type="GO" id="GO:0016197">
    <property type="term" value="P:endosomal transport"/>
    <property type="evidence" value="ECO:0007669"/>
    <property type="project" value="TreeGrafter"/>
</dbReference>
<name>A0A5J5EQQ6_9PEZI</name>
<dbReference type="PANTHER" id="PTHR11216">
    <property type="entry name" value="EH DOMAIN"/>
    <property type="match status" value="1"/>
</dbReference>
<feature type="compositionally biased region" description="Low complexity" evidence="1">
    <location>
        <begin position="40"/>
        <end position="56"/>
    </location>
</feature>
<dbReference type="AlphaFoldDB" id="A0A5J5EQQ6"/>
<dbReference type="PROSITE" id="PS50031">
    <property type="entry name" value="EH"/>
    <property type="match status" value="1"/>
</dbReference>
<dbReference type="InterPro" id="IPR011992">
    <property type="entry name" value="EF-hand-dom_pair"/>
</dbReference>
<evidence type="ECO:0000313" key="4">
    <source>
        <dbReference type="Proteomes" id="UP000326924"/>
    </source>
</evidence>
<sequence>STIAASLVLVSSHTESPGPRRPPKTKEVPTPPPPRRRRSLPSLSQRPTTLPQTLRPPSKESPPPAIKPSYSGGALRKSAHHERQRWSWHITAKERARYEGLWAANRGLLLPREKEEFVVNVVVRDIWRRSRLPFGTLSEIWDLVDRGRKGCLSREEFSVGTWLVDIALSGGKPPARVQESVWEDVRTLGVVMPPPVRRATGR</sequence>
<dbReference type="GO" id="GO:0005886">
    <property type="term" value="C:plasma membrane"/>
    <property type="evidence" value="ECO:0007669"/>
    <property type="project" value="TreeGrafter"/>
</dbReference>
<dbReference type="GO" id="GO:0005737">
    <property type="term" value="C:cytoplasm"/>
    <property type="evidence" value="ECO:0007669"/>
    <property type="project" value="TreeGrafter"/>
</dbReference>
<reference evidence="3 4" key="1">
    <citation type="submission" date="2019-09" db="EMBL/GenBank/DDBJ databases">
        <title>Draft genome of the ectomycorrhizal ascomycete Sphaerosporella brunnea.</title>
        <authorList>
            <consortium name="DOE Joint Genome Institute"/>
            <person name="Benucci G.M."/>
            <person name="Marozzi G."/>
            <person name="Antonielli L."/>
            <person name="Sanchez S."/>
            <person name="Marco P."/>
            <person name="Wang X."/>
            <person name="Falini L.B."/>
            <person name="Barry K."/>
            <person name="Haridas S."/>
            <person name="Lipzen A."/>
            <person name="Labutti K."/>
            <person name="Grigoriev I.V."/>
            <person name="Murat C."/>
            <person name="Martin F."/>
            <person name="Albertini E."/>
            <person name="Donnini D."/>
            <person name="Bonito G."/>
        </authorList>
    </citation>
    <scope>NUCLEOTIDE SEQUENCE [LARGE SCALE GENOMIC DNA]</scope>
    <source>
        <strain evidence="3 4">Sb_GMNB300</strain>
    </source>
</reference>
<evidence type="ECO:0000259" key="2">
    <source>
        <dbReference type="PROSITE" id="PS50031"/>
    </source>
</evidence>
<keyword evidence="4" id="KW-1185">Reference proteome</keyword>
<dbReference type="SMART" id="SM00027">
    <property type="entry name" value="EH"/>
    <property type="match status" value="1"/>
</dbReference>
<dbReference type="CDD" id="cd00052">
    <property type="entry name" value="EH"/>
    <property type="match status" value="1"/>
</dbReference>
<dbReference type="GO" id="GO:0006897">
    <property type="term" value="P:endocytosis"/>
    <property type="evidence" value="ECO:0007669"/>
    <property type="project" value="TreeGrafter"/>
</dbReference>
<dbReference type="Pfam" id="PF12763">
    <property type="entry name" value="EH"/>
    <property type="match status" value="1"/>
</dbReference>
<feature type="compositionally biased region" description="Polar residues" evidence="1">
    <location>
        <begin position="1"/>
        <end position="15"/>
    </location>
</feature>
<dbReference type="Gene3D" id="1.10.238.10">
    <property type="entry name" value="EF-hand"/>
    <property type="match status" value="1"/>
</dbReference>
<dbReference type="OrthoDB" id="10045710at2759"/>
<feature type="region of interest" description="Disordered" evidence="1">
    <location>
        <begin position="1"/>
        <end position="78"/>
    </location>
</feature>
<dbReference type="SUPFAM" id="SSF47473">
    <property type="entry name" value="EF-hand"/>
    <property type="match status" value="1"/>
</dbReference>
<gene>
    <name evidence="3" type="ORF">FN846DRAFT_782134</name>
</gene>